<dbReference type="Gene3D" id="1.10.260.40">
    <property type="entry name" value="lambda repressor-like DNA-binding domains"/>
    <property type="match status" value="1"/>
</dbReference>
<sequence>MRPYVEKRGAKYRVRARGDDGKLIPLGSGYDTAEDAEQAGWEAIIAMGRKEWVDPRKGDTTLHEWAEAWLPAQDVRRSTLDQYGYLIRTFILPFFGSRSLTSLAEADNEINAWEKQVATKYAASTAAAARARLATMLGDAAKRRLIARNPAERQRGRGRKGDNRLEDAKEEAWTDPLGALLIAERAALLTGRDDEFVMLITDAYTGMRFGELIGLERQYVRLSQIRVEWQLYQLNSGAIIRTPPKDGSRRSLDIPPFLSDLLSRQRQANPGPATQSREICACVKDMEPGEFGHPVDVHLFRGPAVSRPRLGAVPMSEVARIAGVSATTVSNVFNRPDIVKPETVARIRQIMKEVGFTGQQTQQTHSPHWRRDGFRTWVMTPATEGRYPAKGKHPAHPVPVMDGVPVRGRGASKRATESWLPITPGLTVHGLRHSHKTWMQEDEIHQILQHDRLGHEMDGIGATYTHVTPAMRRKLLDALTRRWEDALRRRAQLWPRSRVVMLDGLLESYRSAYRRYRTVVDLCGAQIISHSVPSGHGKAHHPFQVAGF</sequence>
<dbReference type="GO" id="GO:0003677">
    <property type="term" value="F:DNA binding"/>
    <property type="evidence" value="ECO:0007669"/>
    <property type="project" value="UniProtKB-UniRule"/>
</dbReference>
<organism evidence="7 8">
    <name type="scientific">Allonocardiopsis opalescens</name>
    <dbReference type="NCBI Taxonomy" id="1144618"/>
    <lineage>
        <taxon>Bacteria</taxon>
        <taxon>Bacillati</taxon>
        <taxon>Actinomycetota</taxon>
        <taxon>Actinomycetes</taxon>
        <taxon>Streptosporangiales</taxon>
        <taxon>Allonocardiopsis</taxon>
    </lineage>
</organism>
<feature type="domain" description="Core-binding (CB)" evidence="6">
    <location>
        <begin position="60"/>
        <end position="141"/>
    </location>
</feature>
<gene>
    <name evidence="7" type="ORF">CLV72_11841</name>
</gene>
<dbReference type="Pfam" id="PF00356">
    <property type="entry name" value="LacI"/>
    <property type="match status" value="1"/>
</dbReference>
<evidence type="ECO:0000259" key="6">
    <source>
        <dbReference type="PROSITE" id="PS51900"/>
    </source>
</evidence>
<keyword evidence="1 3" id="KW-0238">DNA-binding</keyword>
<name>A0A2T0PP79_9ACTN</name>
<dbReference type="RefSeq" id="WP_106253857.1">
    <property type="nucleotide sequence ID" value="NZ_PVZC01000018.1"/>
</dbReference>
<dbReference type="InterPro" id="IPR000843">
    <property type="entry name" value="HTH_LacI"/>
</dbReference>
<dbReference type="GO" id="GO:0015074">
    <property type="term" value="P:DNA integration"/>
    <property type="evidence" value="ECO:0007669"/>
    <property type="project" value="InterPro"/>
</dbReference>
<feature type="region of interest" description="Disordered" evidence="4">
    <location>
        <begin position="148"/>
        <end position="167"/>
    </location>
</feature>
<feature type="domain" description="HTH lacI-type" evidence="5">
    <location>
        <begin position="313"/>
        <end position="357"/>
    </location>
</feature>
<accession>A0A2T0PP79</accession>
<dbReference type="Pfam" id="PF14659">
    <property type="entry name" value="Phage_int_SAM_3"/>
    <property type="match status" value="1"/>
</dbReference>
<evidence type="ECO:0000256" key="3">
    <source>
        <dbReference type="PROSITE-ProRule" id="PRU01248"/>
    </source>
</evidence>
<dbReference type="GO" id="GO:0006355">
    <property type="term" value="P:regulation of DNA-templated transcription"/>
    <property type="evidence" value="ECO:0007669"/>
    <property type="project" value="InterPro"/>
</dbReference>
<evidence type="ECO:0000256" key="1">
    <source>
        <dbReference type="ARBA" id="ARBA00023125"/>
    </source>
</evidence>
<dbReference type="InterPro" id="IPR004107">
    <property type="entry name" value="Integrase_SAM-like_N"/>
</dbReference>
<dbReference type="EMBL" id="PVZC01000018">
    <property type="protein sequence ID" value="PRX90703.1"/>
    <property type="molecule type" value="Genomic_DNA"/>
</dbReference>
<keyword evidence="8" id="KW-1185">Reference proteome</keyword>
<dbReference type="PROSITE" id="PS51900">
    <property type="entry name" value="CB"/>
    <property type="match status" value="1"/>
</dbReference>
<protein>
    <submittedName>
        <fullName evidence="7">Regulatory LacI family protein</fullName>
    </submittedName>
</protein>
<keyword evidence="2" id="KW-0233">DNA recombination</keyword>
<dbReference type="PROSITE" id="PS50932">
    <property type="entry name" value="HTH_LACI_2"/>
    <property type="match status" value="1"/>
</dbReference>
<dbReference type="InterPro" id="IPR010998">
    <property type="entry name" value="Integrase_recombinase_N"/>
</dbReference>
<dbReference type="SUPFAM" id="SSF56349">
    <property type="entry name" value="DNA breaking-rejoining enzymes"/>
    <property type="match status" value="2"/>
</dbReference>
<dbReference type="InterPro" id="IPR013762">
    <property type="entry name" value="Integrase-like_cat_sf"/>
</dbReference>
<evidence type="ECO:0000256" key="4">
    <source>
        <dbReference type="SAM" id="MobiDB-lite"/>
    </source>
</evidence>
<dbReference type="GO" id="GO:0006310">
    <property type="term" value="P:DNA recombination"/>
    <property type="evidence" value="ECO:0007669"/>
    <property type="project" value="UniProtKB-KW"/>
</dbReference>
<dbReference type="Gene3D" id="1.10.443.10">
    <property type="entry name" value="Intergrase catalytic core"/>
    <property type="match status" value="1"/>
</dbReference>
<dbReference type="OrthoDB" id="4529782at2"/>
<dbReference type="Proteomes" id="UP000237846">
    <property type="component" value="Unassembled WGS sequence"/>
</dbReference>
<reference evidence="7 8" key="1">
    <citation type="submission" date="2018-03" db="EMBL/GenBank/DDBJ databases">
        <title>Genomic Encyclopedia of Archaeal and Bacterial Type Strains, Phase II (KMG-II): from individual species to whole genera.</title>
        <authorList>
            <person name="Goeker M."/>
        </authorList>
    </citation>
    <scope>NUCLEOTIDE SEQUENCE [LARGE SCALE GENOMIC DNA]</scope>
    <source>
        <strain evidence="7 8">DSM 45601</strain>
    </source>
</reference>
<evidence type="ECO:0000313" key="8">
    <source>
        <dbReference type="Proteomes" id="UP000237846"/>
    </source>
</evidence>
<evidence type="ECO:0000259" key="5">
    <source>
        <dbReference type="PROSITE" id="PS50932"/>
    </source>
</evidence>
<dbReference type="Gene3D" id="1.10.150.130">
    <property type="match status" value="1"/>
</dbReference>
<dbReference type="InterPro" id="IPR044068">
    <property type="entry name" value="CB"/>
</dbReference>
<dbReference type="InterPro" id="IPR010982">
    <property type="entry name" value="Lambda_DNA-bd_dom_sf"/>
</dbReference>
<proteinExistence type="predicted"/>
<comment type="caution">
    <text evidence="7">The sequence shown here is derived from an EMBL/GenBank/DDBJ whole genome shotgun (WGS) entry which is preliminary data.</text>
</comment>
<dbReference type="InterPro" id="IPR011010">
    <property type="entry name" value="DNA_brk_join_enz"/>
</dbReference>
<evidence type="ECO:0000313" key="7">
    <source>
        <dbReference type="EMBL" id="PRX90703.1"/>
    </source>
</evidence>
<evidence type="ECO:0000256" key="2">
    <source>
        <dbReference type="ARBA" id="ARBA00023172"/>
    </source>
</evidence>
<dbReference type="SMART" id="SM00354">
    <property type="entry name" value="HTH_LACI"/>
    <property type="match status" value="1"/>
</dbReference>
<dbReference type="AlphaFoldDB" id="A0A2T0PP79"/>
<feature type="compositionally biased region" description="Basic and acidic residues" evidence="4">
    <location>
        <begin position="150"/>
        <end position="167"/>
    </location>
</feature>
<dbReference type="CDD" id="cd01392">
    <property type="entry name" value="HTH_LacI"/>
    <property type="match status" value="1"/>
</dbReference>